<dbReference type="AlphaFoldDB" id="A0A060LXG5"/>
<organism evidence="1 2">
    <name type="scientific">Shouchella lehensis G1</name>
    <dbReference type="NCBI Taxonomy" id="1246626"/>
    <lineage>
        <taxon>Bacteria</taxon>
        <taxon>Bacillati</taxon>
        <taxon>Bacillota</taxon>
        <taxon>Bacilli</taxon>
        <taxon>Bacillales</taxon>
        <taxon>Bacillaceae</taxon>
        <taxon>Shouchella</taxon>
    </lineage>
</organism>
<keyword evidence="2" id="KW-1185">Reference proteome</keyword>
<dbReference type="Proteomes" id="UP000027142">
    <property type="component" value="Chromosome"/>
</dbReference>
<accession>A0A060LXG5</accession>
<evidence type="ECO:0000313" key="1">
    <source>
        <dbReference type="EMBL" id="AIC94460.1"/>
    </source>
</evidence>
<gene>
    <name evidence="1" type="ORF">BleG1_1882</name>
</gene>
<protein>
    <recommendedName>
        <fullName evidence="3">Flagellar hook-length control protein FliK</fullName>
    </recommendedName>
</protein>
<reference evidence="1 2" key="1">
    <citation type="journal article" date="2014" name="Gene">
        <title>A comparative genomic analysis of the alkalitolerant soil bacterium Bacillus lehensis G1.</title>
        <authorList>
            <person name="Noor Y.M."/>
            <person name="Samsulrizal N.H."/>
            <person name="Jema'on N.A."/>
            <person name="Low K.O."/>
            <person name="Ramli A.N."/>
            <person name="Alias N.I."/>
            <person name="Damis S.I."/>
            <person name="Fuzi S.F."/>
            <person name="Isa M.N."/>
            <person name="Murad A.M."/>
            <person name="Raih M.F."/>
            <person name="Bakar F.D."/>
            <person name="Najimudin N."/>
            <person name="Mahadi N.M."/>
            <person name="Illias R.M."/>
        </authorList>
    </citation>
    <scope>NUCLEOTIDE SEQUENCE [LARGE SCALE GENOMIC DNA]</scope>
    <source>
        <strain evidence="1 2">G1</strain>
    </source>
</reference>
<name>A0A060LXG5_9BACI</name>
<dbReference type="STRING" id="1246626.BleG1_1882"/>
<evidence type="ECO:0000313" key="2">
    <source>
        <dbReference type="Proteomes" id="UP000027142"/>
    </source>
</evidence>
<dbReference type="KEGG" id="ble:BleG1_1882"/>
<dbReference type="eggNOG" id="COG3209">
    <property type="taxonomic scope" value="Bacteria"/>
</dbReference>
<dbReference type="HOGENOM" id="CLU_090927_0_0_9"/>
<proteinExistence type="predicted"/>
<sequence length="153" mass="16059">MKTSATISASSQLNAWSTDSPFYTGTGFDPATGNYTVPATGRYSIKSIINYRTTAALAAQIGTGVNPAFTIQRITPNPTTITTGLIPILDVNILLLLTLRVILGSGEVTLVTDVQLNAGDVLGVFYVSSGLTINLNIGAFVPAGTIWSVHRIT</sequence>
<dbReference type="EMBL" id="CP003923">
    <property type="protein sequence ID" value="AIC94460.1"/>
    <property type="molecule type" value="Genomic_DNA"/>
</dbReference>
<evidence type="ECO:0008006" key="3">
    <source>
        <dbReference type="Google" id="ProtNLM"/>
    </source>
</evidence>
<dbReference type="PATRIC" id="fig|1246626.3.peg.1881"/>